<organism evidence="2">
    <name type="scientific">Brassica napus</name>
    <name type="common">Rape</name>
    <dbReference type="NCBI Taxonomy" id="3708"/>
    <lineage>
        <taxon>Eukaryota</taxon>
        <taxon>Viridiplantae</taxon>
        <taxon>Streptophyta</taxon>
        <taxon>Embryophyta</taxon>
        <taxon>Tracheophyta</taxon>
        <taxon>Spermatophyta</taxon>
        <taxon>Magnoliopsida</taxon>
        <taxon>eudicotyledons</taxon>
        <taxon>Gunneridae</taxon>
        <taxon>Pentapetalae</taxon>
        <taxon>rosids</taxon>
        <taxon>malvids</taxon>
        <taxon>Brassicales</taxon>
        <taxon>Brassicaceae</taxon>
        <taxon>Brassiceae</taxon>
        <taxon>Brassica</taxon>
    </lineage>
</organism>
<protein>
    <submittedName>
        <fullName evidence="2">(rape) hypothetical protein</fullName>
    </submittedName>
</protein>
<evidence type="ECO:0000256" key="1">
    <source>
        <dbReference type="SAM" id="MobiDB-lite"/>
    </source>
</evidence>
<feature type="compositionally biased region" description="Basic and acidic residues" evidence="1">
    <location>
        <begin position="92"/>
        <end position="116"/>
    </location>
</feature>
<evidence type="ECO:0000313" key="2">
    <source>
        <dbReference type="EMBL" id="CAF2140105.1"/>
    </source>
</evidence>
<reference evidence="2" key="1">
    <citation type="submission" date="2021-01" db="EMBL/GenBank/DDBJ databases">
        <authorList>
            <consortium name="Genoscope - CEA"/>
            <person name="William W."/>
        </authorList>
    </citation>
    <scope>NUCLEOTIDE SEQUENCE</scope>
</reference>
<sequence length="141" mass="16918">MKNQISGEKRSLFSVYETRSLSLETTRIFLLVFQKETSCPSGSQTTRRRRGRPRKNLESSEENKEESEEDEDYEEVEIIDREKQKRKVRRSTSVEEEQKWRHEDLQNEEDEKKPDTTVKAVAPLSHRRSRRKNTPVKSWYQ</sequence>
<feature type="region of interest" description="Disordered" evidence="1">
    <location>
        <begin position="34"/>
        <end position="141"/>
    </location>
</feature>
<dbReference type="AlphaFoldDB" id="A0A816WZV5"/>
<gene>
    <name evidence="2" type="ORF">DARMORV10_A02P19770.1</name>
</gene>
<feature type="compositionally biased region" description="Basic residues" evidence="1">
    <location>
        <begin position="125"/>
        <end position="134"/>
    </location>
</feature>
<dbReference type="EMBL" id="HG994356">
    <property type="protein sequence ID" value="CAF2140105.1"/>
    <property type="molecule type" value="Genomic_DNA"/>
</dbReference>
<feature type="compositionally biased region" description="Acidic residues" evidence="1">
    <location>
        <begin position="63"/>
        <end position="77"/>
    </location>
</feature>
<name>A0A816WZV5_BRANA</name>
<dbReference type="Proteomes" id="UP001295469">
    <property type="component" value="Chromosome A02"/>
</dbReference>
<proteinExistence type="predicted"/>
<accession>A0A816WZV5</accession>